<reference evidence="1 2" key="1">
    <citation type="submission" date="2014-12" db="EMBL/GenBank/DDBJ databases">
        <title>Genome assembly of Enhygromyxa salina DSM 15201.</title>
        <authorList>
            <person name="Sharma G."/>
            <person name="Subramanian S."/>
        </authorList>
    </citation>
    <scope>NUCLEOTIDE SEQUENCE [LARGE SCALE GENOMIC DNA]</scope>
    <source>
        <strain evidence="1 2">DSM 15201</strain>
    </source>
</reference>
<dbReference type="EMBL" id="JMCC02000160">
    <property type="protein sequence ID" value="KIG11985.1"/>
    <property type="molecule type" value="Genomic_DNA"/>
</dbReference>
<gene>
    <name evidence="1" type="ORF">DB30_02231</name>
</gene>
<dbReference type="AlphaFoldDB" id="A0A0C2CQJ3"/>
<protein>
    <submittedName>
        <fullName evidence="1">Uncharacterized protein</fullName>
    </submittedName>
</protein>
<accession>A0A0C2CQJ3</accession>
<name>A0A0C2CQJ3_9BACT</name>
<evidence type="ECO:0000313" key="2">
    <source>
        <dbReference type="Proteomes" id="UP000031599"/>
    </source>
</evidence>
<dbReference type="RefSeq" id="WP_205633162.1">
    <property type="nucleotide sequence ID" value="NZ_JMCC02000160.1"/>
</dbReference>
<comment type="caution">
    <text evidence="1">The sequence shown here is derived from an EMBL/GenBank/DDBJ whole genome shotgun (WGS) entry which is preliminary data.</text>
</comment>
<sequence>MCWLRDESLKDSANLPDPHVLAEKIADDLRAALGQFEDVLSDLQVRAGA</sequence>
<evidence type="ECO:0000313" key="1">
    <source>
        <dbReference type="EMBL" id="KIG11985.1"/>
    </source>
</evidence>
<dbReference type="Proteomes" id="UP000031599">
    <property type="component" value="Unassembled WGS sequence"/>
</dbReference>
<organism evidence="1 2">
    <name type="scientific">Enhygromyxa salina</name>
    <dbReference type="NCBI Taxonomy" id="215803"/>
    <lineage>
        <taxon>Bacteria</taxon>
        <taxon>Pseudomonadati</taxon>
        <taxon>Myxococcota</taxon>
        <taxon>Polyangia</taxon>
        <taxon>Nannocystales</taxon>
        <taxon>Nannocystaceae</taxon>
        <taxon>Enhygromyxa</taxon>
    </lineage>
</organism>
<proteinExistence type="predicted"/>